<keyword evidence="3" id="KW-0862">Zinc</keyword>
<dbReference type="InterPro" id="IPR036864">
    <property type="entry name" value="Zn2-C6_fun-type_DNA-bd_sf"/>
</dbReference>
<keyword evidence="11" id="KW-1185">Reference proteome</keyword>
<dbReference type="EMBL" id="BTGB01000003">
    <property type="protein sequence ID" value="GMM45776.1"/>
    <property type="molecule type" value="Genomic_DNA"/>
</dbReference>
<evidence type="ECO:0000256" key="7">
    <source>
        <dbReference type="ARBA" id="ARBA00023242"/>
    </source>
</evidence>
<dbReference type="Gene3D" id="4.10.240.10">
    <property type="entry name" value="Zn(2)-C6 fungal-type DNA-binding domain"/>
    <property type="match status" value="1"/>
</dbReference>
<evidence type="ECO:0000256" key="5">
    <source>
        <dbReference type="ARBA" id="ARBA00023125"/>
    </source>
</evidence>
<evidence type="ECO:0000256" key="3">
    <source>
        <dbReference type="ARBA" id="ARBA00022833"/>
    </source>
</evidence>
<dbReference type="PROSITE" id="PS50048">
    <property type="entry name" value="ZN2_CY6_FUNGAL_2"/>
    <property type="match status" value="1"/>
</dbReference>
<dbReference type="Proteomes" id="UP001378960">
    <property type="component" value="Unassembled WGS sequence"/>
</dbReference>
<dbReference type="GO" id="GO:0043565">
    <property type="term" value="F:sequence-specific DNA binding"/>
    <property type="evidence" value="ECO:0007669"/>
    <property type="project" value="TreeGrafter"/>
</dbReference>
<comment type="caution">
    <text evidence="10">The sequence shown here is derived from an EMBL/GenBank/DDBJ whole genome shotgun (WGS) entry which is preliminary data.</text>
</comment>
<dbReference type="Pfam" id="PF00172">
    <property type="entry name" value="Zn_clus"/>
    <property type="match status" value="1"/>
</dbReference>
<keyword evidence="5" id="KW-0238">DNA-binding</keyword>
<dbReference type="GO" id="GO:0000981">
    <property type="term" value="F:DNA-binding transcription factor activity, RNA polymerase II-specific"/>
    <property type="evidence" value="ECO:0007669"/>
    <property type="project" value="InterPro"/>
</dbReference>
<dbReference type="GO" id="GO:0008270">
    <property type="term" value="F:zinc ion binding"/>
    <property type="evidence" value="ECO:0007669"/>
    <property type="project" value="InterPro"/>
</dbReference>
<evidence type="ECO:0000259" key="9">
    <source>
        <dbReference type="PROSITE" id="PS50048"/>
    </source>
</evidence>
<evidence type="ECO:0000256" key="2">
    <source>
        <dbReference type="ARBA" id="ARBA00022723"/>
    </source>
</evidence>
<dbReference type="InterPro" id="IPR001138">
    <property type="entry name" value="Zn2Cys6_DnaBD"/>
</dbReference>
<name>A0AAV5R598_PICKL</name>
<evidence type="ECO:0000256" key="1">
    <source>
        <dbReference type="ARBA" id="ARBA00004123"/>
    </source>
</evidence>
<accession>A0AAV5R598</accession>
<sequence length="542" mass="62574">MLPSCTLCKKRKKRCDFNLPSCKHCKSMGTQCEYFDEGLGNNVPREYLKSLNDNIILLRSEIDKYKKKINKRTNNEENGEELAKSTSNNTSDLYDMTKNGTFLEGSDNELHYFGPCSIPSMVYMSSMMIKLNLNKLNQFNILEFRSLPNLKIQFDYSLITSEHTKILISNYLTEIYPNFPLLSENFFHFDLMVKNYPEWKQLFIFLILLISASHLMRKKSDFTIIKLMLQQKVNQLMKSKISNEDGDELLCLILYSIYQLLDPEMGKTVWKTISLACDIAEKLKLKDINNNYYSLNGKVAKNVSKKQILKCLAILDSEVSLLLGRPPQLNLEKNQILNIENDDILVNELLIVYDKTEFFNVLYSNSSNCGVLTLFQSLKYHSNKYVKIWLLSSPLLSHKCSDCNLYYDSAVINILSSSLKYIEDYNNQSKNSGVILYWIELSHITISLINLILISKFYSSSYQGIVSDKTIDNHLVIGRNILSKLCSHWYYANTIKAYIDLLIDKSFRSQKLSSIKWSCQLDLSENNASDNDSCSYFPISSN</sequence>
<dbReference type="AlphaFoldDB" id="A0AAV5R598"/>
<reference evidence="10 11" key="1">
    <citation type="journal article" date="2023" name="Elife">
        <title>Identification of key yeast species and microbe-microbe interactions impacting larval growth of Drosophila in the wild.</title>
        <authorList>
            <person name="Mure A."/>
            <person name="Sugiura Y."/>
            <person name="Maeda R."/>
            <person name="Honda K."/>
            <person name="Sakurai N."/>
            <person name="Takahashi Y."/>
            <person name="Watada M."/>
            <person name="Katoh T."/>
            <person name="Gotoh A."/>
            <person name="Gotoh Y."/>
            <person name="Taniguchi I."/>
            <person name="Nakamura K."/>
            <person name="Hayashi T."/>
            <person name="Katayama T."/>
            <person name="Uemura T."/>
            <person name="Hattori Y."/>
        </authorList>
    </citation>
    <scope>NUCLEOTIDE SEQUENCE [LARGE SCALE GENOMIC DNA]</scope>
    <source>
        <strain evidence="10 11">PK-24</strain>
    </source>
</reference>
<keyword evidence="2" id="KW-0479">Metal-binding</keyword>
<evidence type="ECO:0000256" key="4">
    <source>
        <dbReference type="ARBA" id="ARBA00023015"/>
    </source>
</evidence>
<dbReference type="SMART" id="SM00066">
    <property type="entry name" value="GAL4"/>
    <property type="match status" value="1"/>
</dbReference>
<keyword evidence="7" id="KW-0539">Nucleus</keyword>
<protein>
    <recommendedName>
        <fullName evidence="9">Zn(2)-C6 fungal-type domain-containing protein</fullName>
    </recommendedName>
</protein>
<feature type="domain" description="Zn(2)-C6 fungal-type" evidence="9">
    <location>
        <begin position="4"/>
        <end position="34"/>
    </location>
</feature>
<evidence type="ECO:0000313" key="11">
    <source>
        <dbReference type="Proteomes" id="UP001378960"/>
    </source>
</evidence>
<gene>
    <name evidence="10" type="ORF">DAPK24_023510</name>
</gene>
<comment type="subcellular location">
    <subcellularLocation>
        <location evidence="1">Nucleus</location>
    </subcellularLocation>
</comment>
<dbReference type="CDD" id="cd00067">
    <property type="entry name" value="GAL4"/>
    <property type="match status" value="1"/>
</dbReference>
<dbReference type="GO" id="GO:0005634">
    <property type="term" value="C:nucleus"/>
    <property type="evidence" value="ECO:0007669"/>
    <property type="project" value="UniProtKB-SubCell"/>
</dbReference>
<feature type="region of interest" description="Disordered" evidence="8">
    <location>
        <begin position="73"/>
        <end position="92"/>
    </location>
</feature>
<evidence type="ECO:0000256" key="6">
    <source>
        <dbReference type="ARBA" id="ARBA00023163"/>
    </source>
</evidence>
<dbReference type="PROSITE" id="PS00463">
    <property type="entry name" value="ZN2_CY6_FUNGAL_1"/>
    <property type="match status" value="1"/>
</dbReference>
<keyword evidence="4" id="KW-0805">Transcription regulation</keyword>
<dbReference type="InterPro" id="IPR052202">
    <property type="entry name" value="Yeast_MetPath_Reg"/>
</dbReference>
<organism evidence="10 11">
    <name type="scientific">Pichia kluyveri</name>
    <name type="common">Yeast</name>
    <dbReference type="NCBI Taxonomy" id="36015"/>
    <lineage>
        <taxon>Eukaryota</taxon>
        <taxon>Fungi</taxon>
        <taxon>Dikarya</taxon>
        <taxon>Ascomycota</taxon>
        <taxon>Saccharomycotina</taxon>
        <taxon>Pichiomycetes</taxon>
        <taxon>Pichiales</taxon>
        <taxon>Pichiaceae</taxon>
        <taxon>Pichia</taxon>
    </lineage>
</organism>
<evidence type="ECO:0000256" key="8">
    <source>
        <dbReference type="SAM" id="MobiDB-lite"/>
    </source>
</evidence>
<proteinExistence type="predicted"/>
<keyword evidence="6" id="KW-0804">Transcription</keyword>
<dbReference type="CDD" id="cd12148">
    <property type="entry name" value="fungal_TF_MHR"/>
    <property type="match status" value="1"/>
</dbReference>
<evidence type="ECO:0000313" key="10">
    <source>
        <dbReference type="EMBL" id="GMM45776.1"/>
    </source>
</evidence>
<dbReference type="PANTHER" id="PTHR47782">
    <property type="entry name" value="ZN(II)2CYS6 TRANSCRIPTION FACTOR (EUROFUNG)-RELATED"/>
    <property type="match status" value="1"/>
</dbReference>
<dbReference type="GO" id="GO:0045944">
    <property type="term" value="P:positive regulation of transcription by RNA polymerase II"/>
    <property type="evidence" value="ECO:0007669"/>
    <property type="project" value="TreeGrafter"/>
</dbReference>
<dbReference type="SUPFAM" id="SSF57701">
    <property type="entry name" value="Zn2/Cys6 DNA-binding domain"/>
    <property type="match status" value="1"/>
</dbReference>
<dbReference type="PANTHER" id="PTHR47782:SF7">
    <property type="entry name" value="PROTEIN STB5"/>
    <property type="match status" value="1"/>
</dbReference>